<evidence type="ECO:0000256" key="7">
    <source>
        <dbReference type="ARBA" id="ARBA00022553"/>
    </source>
</evidence>
<dbReference type="CDD" id="cd09019">
    <property type="entry name" value="galactose_mutarotase_like"/>
    <property type="match status" value="1"/>
</dbReference>
<comment type="pathway">
    <text evidence="3 11">Carbohydrate metabolism; hexose metabolism.</text>
</comment>
<evidence type="ECO:0000256" key="9">
    <source>
        <dbReference type="ARBA" id="ARBA00023235"/>
    </source>
</evidence>
<evidence type="ECO:0000256" key="12">
    <source>
        <dbReference type="PIRSR" id="PIRSR005096-1"/>
    </source>
</evidence>
<keyword evidence="8" id="KW-0106">Calcium</keyword>
<dbReference type="InterPro" id="IPR047215">
    <property type="entry name" value="Galactose_mutarotase-like"/>
</dbReference>
<evidence type="ECO:0000256" key="10">
    <source>
        <dbReference type="ARBA" id="ARBA00023277"/>
    </source>
</evidence>
<evidence type="ECO:0000256" key="13">
    <source>
        <dbReference type="PIRSR" id="PIRSR005096-2"/>
    </source>
</evidence>
<dbReference type="FunFam" id="2.70.98.10:FF:000003">
    <property type="entry name" value="Aldose 1-epimerase"/>
    <property type="match status" value="1"/>
</dbReference>
<organism evidence="15 16">
    <name type="scientific">Maribellus luteus</name>
    <dbReference type="NCBI Taxonomy" id="2305463"/>
    <lineage>
        <taxon>Bacteria</taxon>
        <taxon>Pseudomonadati</taxon>
        <taxon>Bacteroidota</taxon>
        <taxon>Bacteroidia</taxon>
        <taxon>Marinilabiliales</taxon>
        <taxon>Prolixibacteraceae</taxon>
        <taxon>Maribellus</taxon>
    </lineage>
</organism>
<dbReference type="GO" id="GO:0033499">
    <property type="term" value="P:galactose catabolic process via UDP-galactose, Leloir pathway"/>
    <property type="evidence" value="ECO:0007669"/>
    <property type="project" value="TreeGrafter"/>
</dbReference>
<dbReference type="InterPro" id="IPR015443">
    <property type="entry name" value="Aldose_1-epimerase"/>
</dbReference>
<keyword evidence="10 11" id="KW-0119">Carbohydrate metabolism</keyword>
<dbReference type="PROSITE" id="PS51257">
    <property type="entry name" value="PROKAR_LIPOPROTEIN"/>
    <property type="match status" value="1"/>
</dbReference>
<dbReference type="UniPathway" id="UPA00242"/>
<dbReference type="RefSeq" id="WP_119439521.1">
    <property type="nucleotide sequence ID" value="NZ_QWGR01000014.1"/>
</dbReference>
<name>A0A399SWE7_9BACT</name>
<feature type="binding site" evidence="14">
    <location>
        <begin position="103"/>
        <end position="104"/>
    </location>
    <ligand>
        <name>beta-D-galactose</name>
        <dbReference type="ChEBI" id="CHEBI:27667"/>
    </ligand>
</feature>
<evidence type="ECO:0000313" key="15">
    <source>
        <dbReference type="EMBL" id="RIJ46455.1"/>
    </source>
</evidence>
<evidence type="ECO:0000256" key="14">
    <source>
        <dbReference type="PIRSR" id="PIRSR005096-3"/>
    </source>
</evidence>
<feature type="active site" description="Proton donor" evidence="12">
    <location>
        <position position="200"/>
    </location>
</feature>
<comment type="caution">
    <text evidence="15">The sequence shown here is derived from an EMBL/GenBank/DDBJ whole genome shotgun (WGS) entry which is preliminary data.</text>
</comment>
<evidence type="ECO:0000256" key="2">
    <source>
        <dbReference type="ARBA" id="ARBA00004496"/>
    </source>
</evidence>
<dbReference type="Proteomes" id="UP000265926">
    <property type="component" value="Unassembled WGS sequence"/>
</dbReference>
<keyword evidence="7" id="KW-0597">Phosphoprotein</keyword>
<dbReference type="PANTHER" id="PTHR10091:SF0">
    <property type="entry name" value="GALACTOSE MUTAROTASE"/>
    <property type="match status" value="1"/>
</dbReference>
<dbReference type="AlphaFoldDB" id="A0A399SWE7"/>
<sequence length="372" mass="41563">MRFYVFILLVLIYSCQKKQAGAELISRQNFEGSINGKEVDLFTLTNQNGLVMQITNFGGRIVSLWVPDKEGNYEDIVLGYETLEGYLESNEIYFGALIGRYSNRIANGKFTLNDTTYVLAKNNDNHHLHGGKTGFNDVVWDAHQISGSELILKHLSKDGEEGYPGNLTVKVIYKLTSRNELKINYVANSDKATPINLTHHSFFNLHGAGKGTINDHILQINSTQYTPVKDGLIPTGCIESVKNTPFDFTKPTLIGEQLDRNNQQIKYGLGYDHNFVLCGSGLKQAAVIFDPVSGRKMEVITDEPGLQFYGGNFLNGKDVGKGGLPYNFRTAFCLETQHFPDSPNQEHFPTTILLKGQTYTSTCIYKFSVTDK</sequence>
<dbReference type="SUPFAM" id="SSF74650">
    <property type="entry name" value="Galactose mutarotase-like"/>
    <property type="match status" value="1"/>
</dbReference>
<gene>
    <name evidence="15" type="ORF">D1614_18765</name>
</gene>
<accession>A0A399SWE7</accession>
<protein>
    <recommendedName>
        <fullName evidence="11">Aldose 1-epimerase</fullName>
        <ecNumber evidence="11">5.1.3.3</ecNumber>
    </recommendedName>
</protein>
<dbReference type="GO" id="GO:0004034">
    <property type="term" value="F:aldose 1-epimerase activity"/>
    <property type="evidence" value="ECO:0007669"/>
    <property type="project" value="UniProtKB-EC"/>
</dbReference>
<feature type="binding site" evidence="13">
    <location>
        <position position="272"/>
    </location>
    <ligand>
        <name>beta-D-galactose</name>
        <dbReference type="ChEBI" id="CHEBI:27667"/>
    </ligand>
</feature>
<dbReference type="GO" id="GO:0006006">
    <property type="term" value="P:glucose metabolic process"/>
    <property type="evidence" value="ECO:0007669"/>
    <property type="project" value="TreeGrafter"/>
</dbReference>
<evidence type="ECO:0000313" key="16">
    <source>
        <dbReference type="Proteomes" id="UP000265926"/>
    </source>
</evidence>
<comment type="subcellular location">
    <subcellularLocation>
        <location evidence="2">Cytoplasm</location>
    </subcellularLocation>
</comment>
<dbReference type="PANTHER" id="PTHR10091">
    <property type="entry name" value="ALDOSE-1-EPIMERASE"/>
    <property type="match status" value="1"/>
</dbReference>
<evidence type="ECO:0000256" key="3">
    <source>
        <dbReference type="ARBA" id="ARBA00005028"/>
    </source>
</evidence>
<dbReference type="NCBIfam" id="NF008277">
    <property type="entry name" value="PRK11055.1"/>
    <property type="match status" value="1"/>
</dbReference>
<dbReference type="EMBL" id="QWGR01000014">
    <property type="protein sequence ID" value="RIJ46455.1"/>
    <property type="molecule type" value="Genomic_DNA"/>
</dbReference>
<dbReference type="InterPro" id="IPR011013">
    <property type="entry name" value="Gal_mutarotase_sf_dom"/>
</dbReference>
<keyword evidence="16" id="KW-1185">Reference proteome</keyword>
<dbReference type="Gene3D" id="2.70.98.10">
    <property type="match status" value="1"/>
</dbReference>
<dbReference type="Pfam" id="PF01263">
    <property type="entry name" value="Aldose_epim"/>
    <property type="match status" value="1"/>
</dbReference>
<comment type="subunit">
    <text evidence="5">Monomer.</text>
</comment>
<comment type="catalytic activity">
    <reaction evidence="11">
        <text>alpha-D-glucose = beta-D-glucose</text>
        <dbReference type="Rhea" id="RHEA:10264"/>
        <dbReference type="ChEBI" id="CHEBI:15903"/>
        <dbReference type="ChEBI" id="CHEBI:17925"/>
        <dbReference type="EC" id="5.1.3.3"/>
    </reaction>
</comment>
<keyword evidence="9 11" id="KW-0413">Isomerase</keyword>
<dbReference type="GO" id="GO:0005737">
    <property type="term" value="C:cytoplasm"/>
    <property type="evidence" value="ECO:0007669"/>
    <property type="project" value="UniProtKB-SubCell"/>
</dbReference>
<dbReference type="GO" id="GO:0030246">
    <property type="term" value="F:carbohydrate binding"/>
    <property type="evidence" value="ECO:0007669"/>
    <property type="project" value="InterPro"/>
</dbReference>
<comment type="cofactor">
    <cofactor evidence="1">
        <name>Ca(2+)</name>
        <dbReference type="ChEBI" id="CHEBI:29108"/>
    </cofactor>
</comment>
<dbReference type="InterPro" id="IPR008183">
    <property type="entry name" value="Aldose_1/G6P_1-epimerase"/>
</dbReference>
<reference evidence="15 16" key="1">
    <citation type="submission" date="2018-08" db="EMBL/GenBank/DDBJ databases">
        <title>Pallidiluteibacterium maritimus gen. nov., sp. nov., isolated from coastal sediment.</title>
        <authorList>
            <person name="Zhou L.Y."/>
        </authorList>
    </citation>
    <scope>NUCLEOTIDE SEQUENCE [LARGE SCALE GENOMIC DNA]</scope>
    <source>
        <strain evidence="15 16">XSD2</strain>
    </source>
</reference>
<dbReference type="EC" id="5.1.3.3" evidence="11"/>
<evidence type="ECO:0000256" key="8">
    <source>
        <dbReference type="ARBA" id="ARBA00022837"/>
    </source>
</evidence>
<evidence type="ECO:0000256" key="5">
    <source>
        <dbReference type="ARBA" id="ARBA00011245"/>
    </source>
</evidence>
<dbReference type="OrthoDB" id="9779408at2"/>
<keyword evidence="6" id="KW-0963">Cytoplasm</keyword>
<evidence type="ECO:0000256" key="4">
    <source>
        <dbReference type="ARBA" id="ARBA00006206"/>
    </source>
</evidence>
<evidence type="ECO:0000256" key="11">
    <source>
        <dbReference type="PIRNR" id="PIRNR005096"/>
    </source>
</evidence>
<evidence type="ECO:0000256" key="6">
    <source>
        <dbReference type="ARBA" id="ARBA00022490"/>
    </source>
</evidence>
<feature type="active site" description="Proton acceptor" evidence="12">
    <location>
        <position position="335"/>
    </location>
</feature>
<dbReference type="PIRSF" id="PIRSF005096">
    <property type="entry name" value="GALM"/>
    <property type="match status" value="1"/>
</dbReference>
<comment type="similarity">
    <text evidence="4 11">Belongs to the aldose epimerase family.</text>
</comment>
<dbReference type="InterPro" id="IPR014718">
    <property type="entry name" value="GH-type_carb-bd"/>
</dbReference>
<evidence type="ECO:0000256" key="1">
    <source>
        <dbReference type="ARBA" id="ARBA00001913"/>
    </source>
</evidence>
<proteinExistence type="inferred from homology"/>